<keyword evidence="3" id="KW-1185">Reference proteome</keyword>
<proteinExistence type="predicted"/>
<evidence type="ECO:0000256" key="1">
    <source>
        <dbReference type="SAM" id="MobiDB-lite"/>
    </source>
</evidence>
<comment type="caution">
    <text evidence="2">The sequence shown here is derived from an EMBL/GenBank/DDBJ whole genome shotgun (WGS) entry which is preliminary data.</text>
</comment>
<sequence length="61" mass="6726">MHFLDSHFEDCNGHGARVPGSHQGSDCRHRRCNDPESALPLGSTNTGVARLAWNGSRRRPT</sequence>
<reference evidence="2" key="1">
    <citation type="submission" date="2017-07" db="EMBL/GenBank/DDBJ databases">
        <title>Taro Niue Genome Assembly and Annotation.</title>
        <authorList>
            <person name="Atibalentja N."/>
            <person name="Keating K."/>
            <person name="Fields C.J."/>
        </authorList>
    </citation>
    <scope>NUCLEOTIDE SEQUENCE</scope>
    <source>
        <strain evidence="2">Niue_2</strain>
        <tissue evidence="2">Leaf</tissue>
    </source>
</reference>
<gene>
    <name evidence="2" type="ORF">Taro_041098</name>
</gene>
<protein>
    <submittedName>
        <fullName evidence="2">Uncharacterized protein</fullName>
    </submittedName>
</protein>
<evidence type="ECO:0000313" key="3">
    <source>
        <dbReference type="Proteomes" id="UP000652761"/>
    </source>
</evidence>
<name>A0A843WUW1_COLES</name>
<dbReference type="EMBL" id="NMUH01004069">
    <property type="protein sequence ID" value="MQM08245.1"/>
    <property type="molecule type" value="Genomic_DNA"/>
</dbReference>
<organism evidence="2 3">
    <name type="scientific">Colocasia esculenta</name>
    <name type="common">Wild taro</name>
    <name type="synonym">Arum esculentum</name>
    <dbReference type="NCBI Taxonomy" id="4460"/>
    <lineage>
        <taxon>Eukaryota</taxon>
        <taxon>Viridiplantae</taxon>
        <taxon>Streptophyta</taxon>
        <taxon>Embryophyta</taxon>
        <taxon>Tracheophyta</taxon>
        <taxon>Spermatophyta</taxon>
        <taxon>Magnoliopsida</taxon>
        <taxon>Liliopsida</taxon>
        <taxon>Araceae</taxon>
        <taxon>Aroideae</taxon>
        <taxon>Colocasieae</taxon>
        <taxon>Colocasia</taxon>
    </lineage>
</organism>
<evidence type="ECO:0000313" key="2">
    <source>
        <dbReference type="EMBL" id="MQM08245.1"/>
    </source>
</evidence>
<feature type="region of interest" description="Disordered" evidence="1">
    <location>
        <begin position="1"/>
        <end position="61"/>
    </location>
</feature>
<feature type="compositionally biased region" description="Basic and acidic residues" evidence="1">
    <location>
        <begin position="1"/>
        <end position="12"/>
    </location>
</feature>
<dbReference type="Proteomes" id="UP000652761">
    <property type="component" value="Unassembled WGS sequence"/>
</dbReference>
<accession>A0A843WUW1</accession>
<dbReference type="AlphaFoldDB" id="A0A843WUW1"/>